<organism evidence="1 2">
    <name type="scientific">Virgibacillus alimentarius</name>
    <dbReference type="NCBI Taxonomy" id="698769"/>
    <lineage>
        <taxon>Bacteria</taxon>
        <taxon>Bacillati</taxon>
        <taxon>Bacillota</taxon>
        <taxon>Bacilli</taxon>
        <taxon>Bacillales</taxon>
        <taxon>Bacillaceae</taxon>
        <taxon>Virgibacillus</taxon>
    </lineage>
</organism>
<sequence length="267" mass="31351">MNISKQLNKLEKVNKQGPDKAFTMYLNTDPSDPEQQGGEWKLQFKNGLRNFEQYLEEANNKEELKNFQLVKQKVKKYVFENELALRKGIIIFASASEDVWFAARFQARLKTEFYWQETPVLDQLKSLCEHYPRTGVILVQQNEIKIIESYLNDVENTVYYELNLDTDDWRQKVGPRAANNTTGLGSINAQKENFKDRYEANKHRWYKCIASKLDKRAKDNHWEKIYVVGEADASQEIKTQMNMLVDKVIHKNMLDHKESKVLSEVFG</sequence>
<name>A0ABS4S776_9BACI</name>
<dbReference type="Proteomes" id="UP001519294">
    <property type="component" value="Unassembled WGS sequence"/>
</dbReference>
<protein>
    <submittedName>
        <fullName evidence="1">Uncharacterized protein</fullName>
    </submittedName>
</protein>
<dbReference type="InterPro" id="IPR040983">
    <property type="entry name" value="Bact_RF_family5"/>
</dbReference>
<keyword evidence="2" id="KW-1185">Reference proteome</keyword>
<reference evidence="1 2" key="1">
    <citation type="submission" date="2021-03" db="EMBL/GenBank/DDBJ databases">
        <title>Genomic Encyclopedia of Type Strains, Phase IV (KMG-IV): sequencing the most valuable type-strain genomes for metagenomic binning, comparative biology and taxonomic classification.</title>
        <authorList>
            <person name="Goeker M."/>
        </authorList>
    </citation>
    <scope>NUCLEOTIDE SEQUENCE [LARGE SCALE GENOMIC DNA]</scope>
    <source>
        <strain evidence="1 2">DSM 25790</strain>
    </source>
</reference>
<evidence type="ECO:0000313" key="1">
    <source>
        <dbReference type="EMBL" id="MBP2257355.1"/>
    </source>
</evidence>
<dbReference type="Pfam" id="PF18846">
    <property type="entry name" value="baeRF_family5"/>
    <property type="match status" value="1"/>
</dbReference>
<dbReference type="EMBL" id="JAGIKX010000007">
    <property type="protein sequence ID" value="MBP2257355.1"/>
    <property type="molecule type" value="Genomic_DNA"/>
</dbReference>
<proteinExistence type="predicted"/>
<gene>
    <name evidence="1" type="ORF">J2Z81_001303</name>
</gene>
<comment type="caution">
    <text evidence="1">The sequence shown here is derived from an EMBL/GenBank/DDBJ whole genome shotgun (WGS) entry which is preliminary data.</text>
</comment>
<accession>A0ABS4S776</accession>
<dbReference type="RefSeq" id="WP_029268791.1">
    <property type="nucleotide sequence ID" value="NZ_JAGIKX010000007.1"/>
</dbReference>
<evidence type="ECO:0000313" key="2">
    <source>
        <dbReference type="Proteomes" id="UP001519294"/>
    </source>
</evidence>